<dbReference type="Proteomes" id="UP000261278">
    <property type="component" value="Unassembled WGS sequence"/>
</dbReference>
<accession>A0A396APP1</accession>
<gene>
    <name evidence="1" type="ORF">DXC44_01765</name>
</gene>
<name>A0A396APP1_PHOVU</name>
<sequence>MAADKSVCHECDLTKLPAGACIIKRIRRNSYEQVSSIIEYDYEVIRYKTVEGTICYGYFPLDGEPEIMDVVLGTHASSTFMAYLAFKKTMNHGTAAVEEMLDRGTDF</sequence>
<comment type="caution">
    <text evidence="1">The sequence shown here is derived from an EMBL/GenBank/DDBJ whole genome shotgun (WGS) entry which is preliminary data.</text>
</comment>
<dbReference type="RefSeq" id="WP_117677798.1">
    <property type="nucleotide sequence ID" value="NZ_JACBPU010000008.1"/>
</dbReference>
<proteinExistence type="predicted"/>
<evidence type="ECO:0000313" key="2">
    <source>
        <dbReference type="Proteomes" id="UP000261278"/>
    </source>
</evidence>
<reference evidence="1 2" key="1">
    <citation type="submission" date="2018-08" db="EMBL/GenBank/DDBJ databases">
        <title>A genome reference for cultivated species of the human gut microbiota.</title>
        <authorList>
            <person name="Zou Y."/>
            <person name="Xue W."/>
            <person name="Luo G."/>
        </authorList>
    </citation>
    <scope>NUCLEOTIDE SEQUENCE [LARGE SCALE GENOMIC DNA]</scope>
    <source>
        <strain evidence="1 2">TF05-18</strain>
    </source>
</reference>
<evidence type="ECO:0000313" key="1">
    <source>
        <dbReference type="EMBL" id="RGL89452.1"/>
    </source>
</evidence>
<organism evidence="1 2">
    <name type="scientific">Phocaeicola vulgatus</name>
    <name type="common">Bacteroides vulgatus</name>
    <dbReference type="NCBI Taxonomy" id="821"/>
    <lineage>
        <taxon>Bacteria</taxon>
        <taxon>Pseudomonadati</taxon>
        <taxon>Bacteroidota</taxon>
        <taxon>Bacteroidia</taxon>
        <taxon>Bacteroidales</taxon>
        <taxon>Bacteroidaceae</taxon>
        <taxon>Phocaeicola</taxon>
    </lineage>
</organism>
<dbReference type="EMBL" id="QSSN01000001">
    <property type="protein sequence ID" value="RGL89452.1"/>
    <property type="molecule type" value="Genomic_DNA"/>
</dbReference>
<protein>
    <submittedName>
        <fullName evidence="1">Uncharacterized protein</fullName>
    </submittedName>
</protein>
<dbReference type="AlphaFoldDB" id="A0A396APP1"/>